<evidence type="ECO:0000313" key="2">
    <source>
        <dbReference type="Proteomes" id="UP001224845"/>
    </source>
</evidence>
<dbReference type="EMBL" id="JAUSRV010000026">
    <property type="protein sequence ID" value="MDP9975266.1"/>
    <property type="molecule type" value="Genomic_DNA"/>
</dbReference>
<comment type="caution">
    <text evidence="1">The sequence shown here is derived from an EMBL/GenBank/DDBJ whole genome shotgun (WGS) entry which is preliminary data.</text>
</comment>
<evidence type="ECO:0000313" key="1">
    <source>
        <dbReference type="EMBL" id="MDP9975266.1"/>
    </source>
</evidence>
<gene>
    <name evidence="1" type="ORF">J2W39_006555</name>
</gene>
<evidence type="ECO:0008006" key="3">
    <source>
        <dbReference type="Google" id="ProtNLM"/>
    </source>
</evidence>
<organism evidence="1 2">
    <name type="scientific">Variovorax paradoxus</name>
    <dbReference type="NCBI Taxonomy" id="34073"/>
    <lineage>
        <taxon>Bacteria</taxon>
        <taxon>Pseudomonadati</taxon>
        <taxon>Pseudomonadota</taxon>
        <taxon>Betaproteobacteria</taxon>
        <taxon>Burkholderiales</taxon>
        <taxon>Comamonadaceae</taxon>
        <taxon>Variovorax</taxon>
    </lineage>
</organism>
<reference evidence="1" key="1">
    <citation type="submission" date="2023-07" db="EMBL/GenBank/DDBJ databases">
        <title>Sorghum-associated microbial communities from plants grown in Nebraska, USA.</title>
        <authorList>
            <person name="Schachtman D."/>
        </authorList>
    </citation>
    <scope>NUCLEOTIDE SEQUENCE</scope>
    <source>
        <strain evidence="1">DS3315</strain>
    </source>
</reference>
<protein>
    <recommendedName>
        <fullName evidence="3">Transposase IS66 C-terminal domain-containing protein</fullName>
    </recommendedName>
</protein>
<sequence length="74" mass="8168">MAGATASANSYSLIETAKANNVELYWYVVGCPRSCRLQTVDNYEALLPWNIELRRTVDLCARTNSGAARKSVVD</sequence>
<dbReference type="AlphaFoldDB" id="A0AAW8EQW2"/>
<proteinExistence type="predicted"/>
<dbReference type="Proteomes" id="UP001224845">
    <property type="component" value="Unassembled WGS sequence"/>
</dbReference>
<name>A0AAW8EQW2_VARPD</name>
<accession>A0AAW8EQW2</accession>